<evidence type="ECO:0000313" key="2">
    <source>
        <dbReference type="EMBL" id="GGD35249.1"/>
    </source>
</evidence>
<comment type="caution">
    <text evidence="2">The sequence shown here is derived from an EMBL/GenBank/DDBJ whole genome shotgun (WGS) entry which is preliminary data.</text>
</comment>
<dbReference type="SUPFAM" id="SSF52540">
    <property type="entry name" value="P-loop containing nucleoside triphosphate hydrolases"/>
    <property type="match status" value="2"/>
</dbReference>
<dbReference type="AlphaFoldDB" id="A0A917DGH9"/>
<feature type="region of interest" description="Disordered" evidence="1">
    <location>
        <begin position="616"/>
        <end position="638"/>
    </location>
</feature>
<dbReference type="RefSeq" id="WP_188711625.1">
    <property type="nucleotide sequence ID" value="NZ_BMHO01000001.1"/>
</dbReference>
<evidence type="ECO:0008006" key="4">
    <source>
        <dbReference type="Google" id="ProtNLM"/>
    </source>
</evidence>
<evidence type="ECO:0000256" key="1">
    <source>
        <dbReference type="SAM" id="MobiDB-lite"/>
    </source>
</evidence>
<organism evidence="2 3">
    <name type="scientific">Microbacterium faecale</name>
    <dbReference type="NCBI Taxonomy" id="1804630"/>
    <lineage>
        <taxon>Bacteria</taxon>
        <taxon>Bacillati</taxon>
        <taxon>Actinomycetota</taxon>
        <taxon>Actinomycetes</taxon>
        <taxon>Micrococcales</taxon>
        <taxon>Microbacteriaceae</taxon>
        <taxon>Microbacterium</taxon>
    </lineage>
</organism>
<dbReference type="EMBL" id="BMHO01000001">
    <property type="protein sequence ID" value="GGD35249.1"/>
    <property type="molecule type" value="Genomic_DNA"/>
</dbReference>
<keyword evidence="3" id="KW-1185">Reference proteome</keyword>
<feature type="compositionally biased region" description="Basic residues" evidence="1">
    <location>
        <begin position="616"/>
        <end position="629"/>
    </location>
</feature>
<protein>
    <recommendedName>
        <fullName evidence="4">Sulfotransferase family protein</fullName>
    </recommendedName>
</protein>
<reference evidence="2" key="1">
    <citation type="journal article" date="2014" name="Int. J. Syst. Evol. Microbiol.">
        <title>Complete genome sequence of Corynebacterium casei LMG S-19264T (=DSM 44701T), isolated from a smear-ripened cheese.</title>
        <authorList>
            <consortium name="US DOE Joint Genome Institute (JGI-PGF)"/>
            <person name="Walter F."/>
            <person name="Albersmeier A."/>
            <person name="Kalinowski J."/>
            <person name="Ruckert C."/>
        </authorList>
    </citation>
    <scope>NUCLEOTIDE SEQUENCE</scope>
    <source>
        <strain evidence="2">CGMCC 1.15152</strain>
    </source>
</reference>
<feature type="region of interest" description="Disordered" evidence="1">
    <location>
        <begin position="581"/>
        <end position="602"/>
    </location>
</feature>
<dbReference type="Proteomes" id="UP000633205">
    <property type="component" value="Unassembled WGS sequence"/>
</dbReference>
<sequence>MTDATEVSDASRLPEIVVISAPRSGTNFFCECLDHLSEVRGLYEVFSANGVYGTLENVVASPHRLAYVLVRSRLDAYISVQKNVSGESGTHTDTSEVRPEIDVDAFLEWAVDLDRWFERMADVLEATDRPYRILSYDADVNRDKSELLSALSETLRADGIMATVAAQGGRDRIQRQDAATSPFEKVADGERLRAEFVARDLLDYACAEPLAERDARRGLAAELRPRPNTTSPLLPERARLLHIGLPKTGTTALQRTAVRKRDELARAGVLYPRTLTKRHDHLIPTAALMGRRIAEVGGVPEMEHWNDLLARVEADDSRRVWISHEWVCESDDDQVRRFRDELGESLHAVISVRQYGTILASTWQEFLKSTMLHEFEDWASYALTDEQAPDGFTQRQIAAFHRRSQQGRIVERWARILGRDRVTVVVVDPDHRDQQTDAFEDMLGLERGMLGAEESGAVANRSMTVEETALMLALNRAYADPDSALEKRHGRLPIALSRELLTRTPGADERKLTLPRWAAELADVESARHADEIEATGVRVIGDLDALRTASKSTDDARHNASADVPLDAAVRAARAIAEEGVKRAHAGEQEDRPDERARVDDVPAVELAKEVARRARGRAGRALRRVASKSRPEEEAP</sequence>
<evidence type="ECO:0000313" key="3">
    <source>
        <dbReference type="Proteomes" id="UP000633205"/>
    </source>
</evidence>
<gene>
    <name evidence="2" type="ORF">GCM10010915_14660</name>
</gene>
<reference evidence="2" key="2">
    <citation type="submission" date="2020-09" db="EMBL/GenBank/DDBJ databases">
        <authorList>
            <person name="Sun Q."/>
            <person name="Zhou Y."/>
        </authorList>
    </citation>
    <scope>NUCLEOTIDE SEQUENCE</scope>
    <source>
        <strain evidence="2">CGMCC 1.15152</strain>
    </source>
</reference>
<accession>A0A917DGH9</accession>
<dbReference type="InterPro" id="IPR027417">
    <property type="entry name" value="P-loop_NTPase"/>
</dbReference>
<proteinExistence type="predicted"/>
<name>A0A917DGH9_9MICO</name>